<gene>
    <name evidence="1" type="ORF">J5A65_02870</name>
</gene>
<dbReference type="PANTHER" id="PTHR36849">
    <property type="entry name" value="CYTOPLASMIC PROTEIN-RELATED"/>
    <property type="match status" value="1"/>
</dbReference>
<proteinExistence type="predicted"/>
<dbReference type="EMBL" id="CP072384">
    <property type="protein sequence ID" value="QUC08703.1"/>
    <property type="molecule type" value="Genomic_DNA"/>
</dbReference>
<dbReference type="Pfam" id="PF22752">
    <property type="entry name" value="DUF488-N3i"/>
    <property type="match status" value="1"/>
</dbReference>
<dbReference type="InterPro" id="IPR052552">
    <property type="entry name" value="YeaO-like"/>
</dbReference>
<protein>
    <submittedName>
        <fullName evidence="1">DUF488 domain-containing protein</fullName>
    </submittedName>
</protein>
<evidence type="ECO:0000313" key="2">
    <source>
        <dbReference type="Proteomes" id="UP000678513"/>
    </source>
</evidence>
<accession>A0ABX7Y758</accession>
<sequence length="124" mass="13955">MGTKTTWRIKRIYEEPSPEDGYRVLVDRLWPRGISKEAAHLDEWCKDVAPSTETRREFGHDPARFEEFKTRYRAELTASGAAEALAGRLAGQSVVTLLYAAHDVKDNQAVVLQEVLENQPGGRA</sequence>
<organism evidence="1 2">
    <name type="scientific">Arachnia rubra</name>
    <dbReference type="NCBI Taxonomy" id="1547448"/>
    <lineage>
        <taxon>Bacteria</taxon>
        <taxon>Bacillati</taxon>
        <taxon>Actinomycetota</taxon>
        <taxon>Actinomycetes</taxon>
        <taxon>Propionibacteriales</taxon>
        <taxon>Propionibacteriaceae</taxon>
        <taxon>Arachnia</taxon>
    </lineage>
</organism>
<name>A0ABX7Y758_9ACTN</name>
<reference evidence="1 2" key="1">
    <citation type="submission" date="2021-03" db="EMBL/GenBank/DDBJ databases">
        <title>Human Oral Microbial Genomes.</title>
        <authorList>
            <person name="Johnston C.D."/>
            <person name="Chen T."/>
            <person name="Dewhirst F.E."/>
        </authorList>
    </citation>
    <scope>NUCLEOTIDE SEQUENCE [LARGE SCALE GENOMIC DNA]</scope>
    <source>
        <strain evidence="1 2">DSMZ 100122</strain>
    </source>
</reference>
<evidence type="ECO:0000313" key="1">
    <source>
        <dbReference type="EMBL" id="QUC08703.1"/>
    </source>
</evidence>
<keyword evidence="2" id="KW-1185">Reference proteome</keyword>
<dbReference type="RefSeq" id="WP_212325095.1">
    <property type="nucleotide sequence ID" value="NZ_AP024463.1"/>
</dbReference>
<dbReference type="Proteomes" id="UP000678513">
    <property type="component" value="Chromosome"/>
</dbReference>
<dbReference type="PANTHER" id="PTHR36849:SF1">
    <property type="entry name" value="CYTOPLASMIC PROTEIN"/>
    <property type="match status" value="1"/>
</dbReference>